<dbReference type="Proteomes" id="UP001476798">
    <property type="component" value="Unassembled WGS sequence"/>
</dbReference>
<name>A0ABV0MPF7_9TELE</name>
<keyword evidence="3" id="KW-1185">Reference proteome</keyword>
<comment type="caution">
    <text evidence="2">The sequence shown here is derived from an EMBL/GenBank/DDBJ whole genome shotgun (WGS) entry which is preliminary data.</text>
</comment>
<gene>
    <name evidence="2" type="ORF">GOODEAATRI_005035</name>
</gene>
<feature type="region of interest" description="Disordered" evidence="1">
    <location>
        <begin position="56"/>
        <end position="108"/>
    </location>
</feature>
<feature type="compositionally biased region" description="Polar residues" evidence="1">
    <location>
        <begin position="88"/>
        <end position="98"/>
    </location>
</feature>
<accession>A0ABV0MPF7</accession>
<feature type="compositionally biased region" description="Basic and acidic residues" evidence="1">
    <location>
        <begin position="99"/>
        <end position="108"/>
    </location>
</feature>
<feature type="region of interest" description="Disordered" evidence="1">
    <location>
        <begin position="1"/>
        <end position="21"/>
    </location>
</feature>
<feature type="compositionally biased region" description="Basic and acidic residues" evidence="1">
    <location>
        <begin position="75"/>
        <end position="87"/>
    </location>
</feature>
<evidence type="ECO:0000313" key="3">
    <source>
        <dbReference type="Proteomes" id="UP001476798"/>
    </source>
</evidence>
<evidence type="ECO:0000256" key="1">
    <source>
        <dbReference type="SAM" id="MobiDB-lite"/>
    </source>
</evidence>
<evidence type="ECO:0000313" key="2">
    <source>
        <dbReference type="EMBL" id="MEQ2160990.1"/>
    </source>
</evidence>
<protein>
    <submittedName>
        <fullName evidence="2">Uncharacterized protein</fullName>
    </submittedName>
</protein>
<sequence length="108" mass="11774">MQGLHLRAAMGSHKQNGVCAQTSRSAEVQPVMALLCLLGTVTAVTFTNAMNQHHLGQVGRPESDQLRGGQIDIRWTGRRDGRGDTENSPRTNNQQKTRAPTDRKPSGL</sequence>
<reference evidence="2 3" key="1">
    <citation type="submission" date="2021-06" db="EMBL/GenBank/DDBJ databases">
        <authorList>
            <person name="Palmer J.M."/>
        </authorList>
    </citation>
    <scope>NUCLEOTIDE SEQUENCE [LARGE SCALE GENOMIC DNA]</scope>
    <source>
        <strain evidence="2 3">GA_2019</strain>
        <tissue evidence="2">Muscle</tissue>
    </source>
</reference>
<proteinExistence type="predicted"/>
<dbReference type="EMBL" id="JAHRIO010010219">
    <property type="protein sequence ID" value="MEQ2160990.1"/>
    <property type="molecule type" value="Genomic_DNA"/>
</dbReference>
<organism evidence="2 3">
    <name type="scientific">Goodea atripinnis</name>
    <dbReference type="NCBI Taxonomy" id="208336"/>
    <lineage>
        <taxon>Eukaryota</taxon>
        <taxon>Metazoa</taxon>
        <taxon>Chordata</taxon>
        <taxon>Craniata</taxon>
        <taxon>Vertebrata</taxon>
        <taxon>Euteleostomi</taxon>
        <taxon>Actinopterygii</taxon>
        <taxon>Neopterygii</taxon>
        <taxon>Teleostei</taxon>
        <taxon>Neoteleostei</taxon>
        <taxon>Acanthomorphata</taxon>
        <taxon>Ovalentaria</taxon>
        <taxon>Atherinomorphae</taxon>
        <taxon>Cyprinodontiformes</taxon>
        <taxon>Goodeidae</taxon>
        <taxon>Goodea</taxon>
    </lineage>
</organism>